<dbReference type="Proteomes" id="UP001189429">
    <property type="component" value="Unassembled WGS sequence"/>
</dbReference>
<sequence length="151" mass="16593">MLETCSAVLAMQEEAANYPDHAKGKKDHDLGPPYIDAKGGALKTSSGVKIGQGGAPGFTLAEALQVEFRKTYMACDQWSVERKCDLILHCRVEKVYQRGMKKITVATRDPQFRILMNKAFASTEGAVKLAGRAPATSLELELQEWLECMEG</sequence>
<name>A0ABN9UM46_9DINO</name>
<reference evidence="1" key="1">
    <citation type="submission" date="2023-10" db="EMBL/GenBank/DDBJ databases">
        <authorList>
            <person name="Chen Y."/>
            <person name="Shah S."/>
            <person name="Dougan E. K."/>
            <person name="Thang M."/>
            <person name="Chan C."/>
        </authorList>
    </citation>
    <scope>NUCLEOTIDE SEQUENCE [LARGE SCALE GENOMIC DNA]</scope>
</reference>
<protein>
    <submittedName>
        <fullName evidence="1">Uncharacterized protein</fullName>
    </submittedName>
</protein>
<dbReference type="EMBL" id="CAUYUJ010016028">
    <property type="protein sequence ID" value="CAK0860972.1"/>
    <property type="molecule type" value="Genomic_DNA"/>
</dbReference>
<gene>
    <name evidence="1" type="ORF">PCOR1329_LOCUS49785</name>
</gene>
<keyword evidence="2" id="KW-1185">Reference proteome</keyword>
<evidence type="ECO:0000313" key="1">
    <source>
        <dbReference type="EMBL" id="CAK0860972.1"/>
    </source>
</evidence>
<accession>A0ABN9UM46</accession>
<evidence type="ECO:0000313" key="2">
    <source>
        <dbReference type="Proteomes" id="UP001189429"/>
    </source>
</evidence>
<proteinExistence type="predicted"/>
<comment type="caution">
    <text evidence="1">The sequence shown here is derived from an EMBL/GenBank/DDBJ whole genome shotgun (WGS) entry which is preliminary data.</text>
</comment>
<organism evidence="1 2">
    <name type="scientific">Prorocentrum cordatum</name>
    <dbReference type="NCBI Taxonomy" id="2364126"/>
    <lineage>
        <taxon>Eukaryota</taxon>
        <taxon>Sar</taxon>
        <taxon>Alveolata</taxon>
        <taxon>Dinophyceae</taxon>
        <taxon>Prorocentrales</taxon>
        <taxon>Prorocentraceae</taxon>
        <taxon>Prorocentrum</taxon>
    </lineage>
</organism>